<gene>
    <name evidence="1" type="ORF">C5L14_19930</name>
</gene>
<dbReference type="OrthoDB" id="8905727at2"/>
<name>A0A2S9Q8Z8_9HYPH</name>
<protein>
    <submittedName>
        <fullName evidence="1">Uncharacterized protein</fullName>
    </submittedName>
</protein>
<accession>A0A2S9Q8Z8</accession>
<dbReference type="AlphaFoldDB" id="A0A2S9Q8Z8"/>
<dbReference type="Proteomes" id="UP000237682">
    <property type="component" value="Unassembled WGS sequence"/>
</dbReference>
<organism evidence="1 2">
    <name type="scientific">Labrys okinawensis</name>
    <dbReference type="NCBI Taxonomy" id="346911"/>
    <lineage>
        <taxon>Bacteria</taxon>
        <taxon>Pseudomonadati</taxon>
        <taxon>Pseudomonadota</taxon>
        <taxon>Alphaproteobacteria</taxon>
        <taxon>Hyphomicrobiales</taxon>
        <taxon>Xanthobacteraceae</taxon>
        <taxon>Labrys</taxon>
    </lineage>
</organism>
<dbReference type="RefSeq" id="WP_105863817.1">
    <property type="nucleotide sequence ID" value="NZ_PUEJ01000007.1"/>
</dbReference>
<evidence type="ECO:0000313" key="1">
    <source>
        <dbReference type="EMBL" id="PRH85821.1"/>
    </source>
</evidence>
<keyword evidence="2" id="KW-1185">Reference proteome</keyword>
<comment type="caution">
    <text evidence="1">The sequence shown here is derived from an EMBL/GenBank/DDBJ whole genome shotgun (WGS) entry which is preliminary data.</text>
</comment>
<dbReference type="EMBL" id="PUEJ01000007">
    <property type="protein sequence ID" value="PRH85821.1"/>
    <property type="molecule type" value="Genomic_DNA"/>
</dbReference>
<sequence length="144" mass="15761">MPFDHQAFIVHDVSGFPIIRSRPEAIVPGYAGRWMREMEALLAQDQPFVVVFPAGHAEETHEDRKRRGIWLKANKQVLGRLCLSLIAIEPDRLKRVALRAQTAMATKAFGIAMEIAASSEEATALAARLIATGREAGRAASSAL</sequence>
<proteinExistence type="predicted"/>
<evidence type="ECO:0000313" key="2">
    <source>
        <dbReference type="Proteomes" id="UP000237682"/>
    </source>
</evidence>
<reference evidence="1 2" key="1">
    <citation type="submission" date="2018-02" db="EMBL/GenBank/DDBJ databases">
        <title>Whole genome sequencing of endophytic bacterium.</title>
        <authorList>
            <person name="Eedara R."/>
            <person name="Podile A.R."/>
        </authorList>
    </citation>
    <scope>NUCLEOTIDE SEQUENCE [LARGE SCALE GENOMIC DNA]</scope>
    <source>
        <strain evidence="1 2">RP1T</strain>
    </source>
</reference>